<keyword evidence="3" id="KW-1185">Reference proteome</keyword>
<name>A0ABR6WUK6_9FIRM</name>
<dbReference type="Pfam" id="PF02441">
    <property type="entry name" value="Flavoprotein"/>
    <property type="match status" value="1"/>
</dbReference>
<sequence length="281" mass="30529">MDMNKILDDTFMDVLIQRIVDEVVRRIKNQPKKAVVFFTGGAIGFRQSMDSLLKLQKDGWQLKVVLSDDGMKVLNPDAIQKELNLDVVYHSGNIKSQKELYSSADILIIGTMSINTAAKIATGVTDSVFLTIINHGIMAGVPVVAAKNACDPDDPQRVALGMGKSPQKYRQLLINNMKTLSDFGMQLVDGEDLYATCIGGTPTVSKDSSVAEPAVSETKEPTVKPTITGKSGECVLNKKVISRSDILKIRDAEVVKIPVGSIVTEYAAEAIDTFGLQITRI</sequence>
<dbReference type="Gene3D" id="3.40.50.1950">
    <property type="entry name" value="Flavin prenyltransferase-like"/>
    <property type="match status" value="1"/>
</dbReference>
<proteinExistence type="predicted"/>
<feature type="domain" description="Flavoprotein" evidence="1">
    <location>
        <begin position="34"/>
        <end position="143"/>
    </location>
</feature>
<dbReference type="EMBL" id="WJBC01000005">
    <property type="protein sequence ID" value="MBC3803894.1"/>
    <property type="molecule type" value="Genomic_DNA"/>
</dbReference>
<dbReference type="SUPFAM" id="SSF52507">
    <property type="entry name" value="Homo-oligomeric flavin-containing Cys decarboxylases, HFCD"/>
    <property type="match status" value="1"/>
</dbReference>
<evidence type="ECO:0000313" key="3">
    <source>
        <dbReference type="Proteomes" id="UP000603234"/>
    </source>
</evidence>
<evidence type="ECO:0000313" key="2">
    <source>
        <dbReference type="EMBL" id="MBC3803894.1"/>
    </source>
</evidence>
<gene>
    <name evidence="2" type="ORF">GH808_05520</name>
</gene>
<accession>A0ABR6WUK6</accession>
<comment type="caution">
    <text evidence="2">The sequence shown here is derived from an EMBL/GenBank/DDBJ whole genome shotgun (WGS) entry which is preliminary data.</text>
</comment>
<reference evidence="2 3" key="1">
    <citation type="journal article" date="2020" name="mSystems">
        <title>Defining Genomic and Predicted Metabolic Features of the Acetobacterium Genus.</title>
        <authorList>
            <person name="Ross D.E."/>
            <person name="Marshall C.W."/>
            <person name="Gulliver D."/>
            <person name="May H.D."/>
            <person name="Norman R.S."/>
        </authorList>
    </citation>
    <scope>NUCLEOTIDE SEQUENCE [LARGE SCALE GENOMIC DNA]</scope>
    <source>
        <strain evidence="2 3">DSM 8238</strain>
    </source>
</reference>
<evidence type="ECO:0000259" key="1">
    <source>
        <dbReference type="Pfam" id="PF02441"/>
    </source>
</evidence>
<organism evidence="2 3">
    <name type="scientific">Acetobacterium fimetarium</name>
    <dbReference type="NCBI Taxonomy" id="52691"/>
    <lineage>
        <taxon>Bacteria</taxon>
        <taxon>Bacillati</taxon>
        <taxon>Bacillota</taxon>
        <taxon>Clostridia</taxon>
        <taxon>Eubacteriales</taxon>
        <taxon>Eubacteriaceae</taxon>
        <taxon>Acetobacterium</taxon>
    </lineage>
</organism>
<dbReference type="InterPro" id="IPR003382">
    <property type="entry name" value="Flavoprotein"/>
</dbReference>
<dbReference type="InterPro" id="IPR036551">
    <property type="entry name" value="Flavin_trans-like"/>
</dbReference>
<protein>
    <submittedName>
        <fullName evidence="2">Flavoprotein</fullName>
    </submittedName>
</protein>
<dbReference type="Proteomes" id="UP000603234">
    <property type="component" value="Unassembled WGS sequence"/>
</dbReference>